<name>A0A4Z0QJX9_9BACT</name>
<accession>A0A4Z0QJX9</accession>
<reference evidence="1 2" key="1">
    <citation type="submission" date="2019-04" db="EMBL/GenBank/DDBJ databases">
        <authorList>
            <person name="Feng G."/>
            <person name="Zhang J."/>
            <person name="Zhu H."/>
        </authorList>
    </citation>
    <scope>NUCLEOTIDE SEQUENCE [LARGE SCALE GENOMIC DNA]</scope>
    <source>
        <strain evidence="1 2">9PBR-1</strain>
    </source>
</reference>
<sequence>MHAALTFLLLFLMAGTIVPVNRHFRQTPGGIPVFVVSNGVHTDVVVPLREPQTGTDWLEQLQQPQLTARFGSYGYVGFGWGSEQFYLASYGGNFPKPGTVLRALLPGPTLMHVDFYQQAPRPGKRVVALQISRAQYQQLTQLIRASFRPDSTGATVLRNAAGYTPEDFFFRGRGRYHALRTCNDWTNATLRKAGLRAALKAPLAGSVLHQVRRSRFHAAAQ</sequence>
<organism evidence="1 2">
    <name type="scientific">Hymenobacter metallicola</name>
    <dbReference type="NCBI Taxonomy" id="2563114"/>
    <lineage>
        <taxon>Bacteria</taxon>
        <taxon>Pseudomonadati</taxon>
        <taxon>Bacteroidota</taxon>
        <taxon>Cytophagia</taxon>
        <taxon>Cytophagales</taxon>
        <taxon>Hymenobacteraceae</taxon>
        <taxon>Hymenobacter</taxon>
    </lineage>
</organism>
<dbReference type="Proteomes" id="UP000298471">
    <property type="component" value="Unassembled WGS sequence"/>
</dbReference>
<comment type="caution">
    <text evidence="1">The sequence shown here is derived from an EMBL/GenBank/DDBJ whole genome shotgun (WGS) entry which is preliminary data.</text>
</comment>
<dbReference type="NCBIfam" id="TIGR02117">
    <property type="entry name" value="chp_urease_rgn"/>
    <property type="match status" value="1"/>
</dbReference>
<dbReference type="RefSeq" id="WP_135393006.1">
    <property type="nucleotide sequence ID" value="NZ_SRMB01000001.1"/>
</dbReference>
<dbReference type="EMBL" id="SRMB01000001">
    <property type="protein sequence ID" value="TGE29002.1"/>
    <property type="molecule type" value="Genomic_DNA"/>
</dbReference>
<dbReference type="OrthoDB" id="211174at2"/>
<gene>
    <name evidence="1" type="ORF">E5K02_05970</name>
</gene>
<protein>
    <submittedName>
        <fullName evidence="1">TIGR02117 family protein</fullName>
    </submittedName>
</protein>
<dbReference type="InterPro" id="IPR011727">
    <property type="entry name" value="CHP02117"/>
</dbReference>
<proteinExistence type="predicted"/>
<dbReference type="Pfam" id="PF09601">
    <property type="entry name" value="DUF2459"/>
    <property type="match status" value="1"/>
</dbReference>
<evidence type="ECO:0000313" key="1">
    <source>
        <dbReference type="EMBL" id="TGE29002.1"/>
    </source>
</evidence>
<dbReference type="AlphaFoldDB" id="A0A4Z0QJX9"/>
<keyword evidence="2" id="KW-1185">Reference proteome</keyword>
<evidence type="ECO:0000313" key="2">
    <source>
        <dbReference type="Proteomes" id="UP000298471"/>
    </source>
</evidence>